<feature type="region of interest" description="Disordered" evidence="1">
    <location>
        <begin position="1"/>
        <end position="45"/>
    </location>
</feature>
<reference evidence="2" key="1">
    <citation type="journal article" date="2019" name="bioRxiv">
        <title>The Genome of the Zebra Mussel, Dreissena polymorpha: A Resource for Invasive Species Research.</title>
        <authorList>
            <person name="McCartney M.A."/>
            <person name="Auch B."/>
            <person name="Kono T."/>
            <person name="Mallez S."/>
            <person name="Zhang Y."/>
            <person name="Obille A."/>
            <person name="Becker A."/>
            <person name="Abrahante J.E."/>
            <person name="Garbe J."/>
            <person name="Badalamenti J.P."/>
            <person name="Herman A."/>
            <person name="Mangelson H."/>
            <person name="Liachko I."/>
            <person name="Sullivan S."/>
            <person name="Sone E.D."/>
            <person name="Koren S."/>
            <person name="Silverstein K.A.T."/>
            <person name="Beckman K.B."/>
            <person name="Gohl D.M."/>
        </authorList>
    </citation>
    <scope>NUCLEOTIDE SEQUENCE</scope>
    <source>
        <strain evidence="2">Duluth1</strain>
        <tissue evidence="2">Whole animal</tissue>
    </source>
</reference>
<proteinExistence type="predicted"/>
<keyword evidence="3" id="KW-1185">Reference proteome</keyword>
<dbReference type="AlphaFoldDB" id="A0A9D4JI12"/>
<evidence type="ECO:0000313" key="2">
    <source>
        <dbReference type="EMBL" id="KAH3808282.1"/>
    </source>
</evidence>
<name>A0A9D4JI12_DREPO</name>
<reference evidence="2" key="2">
    <citation type="submission" date="2020-11" db="EMBL/GenBank/DDBJ databases">
        <authorList>
            <person name="McCartney M.A."/>
            <person name="Auch B."/>
            <person name="Kono T."/>
            <person name="Mallez S."/>
            <person name="Becker A."/>
            <person name="Gohl D.M."/>
            <person name="Silverstein K.A.T."/>
            <person name="Koren S."/>
            <person name="Bechman K.B."/>
            <person name="Herman A."/>
            <person name="Abrahante J.E."/>
            <person name="Garbe J."/>
        </authorList>
    </citation>
    <scope>NUCLEOTIDE SEQUENCE</scope>
    <source>
        <strain evidence="2">Duluth1</strain>
        <tissue evidence="2">Whole animal</tissue>
    </source>
</reference>
<evidence type="ECO:0000313" key="3">
    <source>
        <dbReference type="Proteomes" id="UP000828390"/>
    </source>
</evidence>
<evidence type="ECO:0000256" key="1">
    <source>
        <dbReference type="SAM" id="MobiDB-lite"/>
    </source>
</evidence>
<accession>A0A9D4JI12</accession>
<feature type="compositionally biased region" description="Basic residues" evidence="1">
    <location>
        <begin position="25"/>
        <end position="44"/>
    </location>
</feature>
<dbReference type="Proteomes" id="UP000828390">
    <property type="component" value="Unassembled WGS sequence"/>
</dbReference>
<protein>
    <submittedName>
        <fullName evidence="2">Uncharacterized protein</fullName>
    </submittedName>
</protein>
<organism evidence="2 3">
    <name type="scientific">Dreissena polymorpha</name>
    <name type="common">Zebra mussel</name>
    <name type="synonym">Mytilus polymorpha</name>
    <dbReference type="NCBI Taxonomy" id="45954"/>
    <lineage>
        <taxon>Eukaryota</taxon>
        <taxon>Metazoa</taxon>
        <taxon>Spiralia</taxon>
        <taxon>Lophotrochozoa</taxon>
        <taxon>Mollusca</taxon>
        <taxon>Bivalvia</taxon>
        <taxon>Autobranchia</taxon>
        <taxon>Heteroconchia</taxon>
        <taxon>Euheterodonta</taxon>
        <taxon>Imparidentia</taxon>
        <taxon>Neoheterodontei</taxon>
        <taxon>Myida</taxon>
        <taxon>Dreissenoidea</taxon>
        <taxon>Dreissenidae</taxon>
        <taxon>Dreissena</taxon>
    </lineage>
</organism>
<comment type="caution">
    <text evidence="2">The sequence shown here is derived from an EMBL/GenBank/DDBJ whole genome shotgun (WGS) entry which is preliminary data.</text>
</comment>
<sequence>MTSQMQSEIVRGMGKIKKGTQEKKSPKKRRLRKRNCRKETKRTRGLLGLKARKMRGEMCNSHECC</sequence>
<gene>
    <name evidence="2" type="ORF">DPMN_136635</name>
</gene>
<dbReference type="EMBL" id="JAIWYP010000006">
    <property type="protein sequence ID" value="KAH3808282.1"/>
    <property type="molecule type" value="Genomic_DNA"/>
</dbReference>